<dbReference type="PROSITE" id="PS51880">
    <property type="entry name" value="TGS"/>
    <property type="match status" value="1"/>
</dbReference>
<dbReference type="GO" id="GO:0008728">
    <property type="term" value="F:GTP diphosphokinase activity"/>
    <property type="evidence" value="ECO:0007669"/>
    <property type="project" value="TreeGrafter"/>
</dbReference>
<sequence>MSAKPSVASELDFIQESEPKLTIDDLCFATSNYLENNQVESIRRAYHFAEQCHEGQTRRSGERYITHPLAVAHVLAMMHMDYECIMAGLLHDVIEDTEMSKRDVIAEFGEPVAELVEGVTKLAQAAFETRQHAQAENLRKMLLAMSRDIRVIIVKLADRLHNMRTLGHLRPEKRRRIAHETLEIYAPIAQRLGMNLMRCELEDLGFHVLYPIRYRVLGDAVRKARGNRKEIVSQITASILNRMEQEGLSADIQGREKNLYSIYKKMVSKQLSFSEVMDVYAFRIIVDDVDACYRMLGVVHNLYKPVQGKFKDYIAIPKANGYQSLHTVLFGPYGVPIEVQIRSRDMDQLAEAGVAAHWLYKTGEVAGNTLAHRKARQWLHGILEMQKSSGDSMEFLENLRIDLFPDEIYVSTPKGEILTLPRGSSAVDFAYAVHSDVGNSCVAARVGRHLVPLSSPLETGQSVEIITSPTSHPNPAWLNFVVTPKARTNIRNYLKHLQGEEAIQLGLRLLNKHLTAFSTALENIPTKRITALLKEYELENFDELLSDLGLGNISALLVAQKLLQEETPDKEPQALLIAGTEGMVVNFARCCHPIPGDPIHGFVSAGRGIIIHQRSCKNTTHLREQNEKWLDVAWAKEINRDFPVDLMMHLRNQRGALATIASVISEAESNIDNVIVDERDGGYTNLRLTIEVTDRQHLARIIRRLRQLEMVERINRINN</sequence>
<evidence type="ECO:0000256" key="4">
    <source>
        <dbReference type="ARBA" id="ARBA00047968"/>
    </source>
</evidence>
<dbReference type="GO" id="GO:0015949">
    <property type="term" value="P:nucleobase-containing small molecule interconversion"/>
    <property type="evidence" value="ECO:0007669"/>
    <property type="project" value="UniProtKB-ARBA"/>
</dbReference>
<evidence type="ECO:0000259" key="8">
    <source>
        <dbReference type="PROSITE" id="PS51880"/>
    </source>
</evidence>
<evidence type="ECO:0000313" key="9">
    <source>
        <dbReference type="EMBL" id="PTB86924.1"/>
    </source>
</evidence>
<dbReference type="InterPro" id="IPR002912">
    <property type="entry name" value="ACT_dom"/>
</dbReference>
<dbReference type="PANTHER" id="PTHR21262">
    <property type="entry name" value="GUANOSINE-3',5'-BIS DIPHOSPHATE 3'-PYROPHOSPHOHYDROLASE"/>
    <property type="match status" value="1"/>
</dbReference>
<comment type="caution">
    <text evidence="9">The sequence shown here is derived from an EMBL/GenBank/DDBJ whole genome shotgun (WGS) entry which is preliminary data.</text>
</comment>
<comment type="similarity">
    <text evidence="5">Belongs to the relA/spoT family.</text>
</comment>
<evidence type="ECO:0000259" key="6">
    <source>
        <dbReference type="PROSITE" id="PS51671"/>
    </source>
</evidence>
<dbReference type="SUPFAM" id="SSF81301">
    <property type="entry name" value="Nucleotidyltransferase"/>
    <property type="match status" value="1"/>
</dbReference>
<dbReference type="InterPro" id="IPR012676">
    <property type="entry name" value="TGS-like"/>
</dbReference>
<dbReference type="FunFam" id="3.10.20.30:FF:000002">
    <property type="entry name" value="GTP pyrophosphokinase (RelA/SpoT)"/>
    <property type="match status" value="1"/>
</dbReference>
<dbReference type="SUPFAM" id="SSF81271">
    <property type="entry name" value="TGS-like"/>
    <property type="match status" value="1"/>
</dbReference>
<dbReference type="EMBL" id="PYVN01000002">
    <property type="protein sequence ID" value="PTB86924.1"/>
    <property type="molecule type" value="Genomic_DNA"/>
</dbReference>
<dbReference type="FunFam" id="1.10.3210.10:FF:000001">
    <property type="entry name" value="GTP pyrophosphokinase RelA"/>
    <property type="match status" value="1"/>
</dbReference>
<dbReference type="InterPro" id="IPR012675">
    <property type="entry name" value="Beta-grasp_dom_sf"/>
</dbReference>
<proteinExistence type="inferred from homology"/>
<dbReference type="GO" id="GO:0005886">
    <property type="term" value="C:plasma membrane"/>
    <property type="evidence" value="ECO:0007669"/>
    <property type="project" value="TreeGrafter"/>
</dbReference>
<dbReference type="Pfam" id="PF13328">
    <property type="entry name" value="HD_4"/>
    <property type="match status" value="1"/>
</dbReference>
<dbReference type="CDD" id="cd01668">
    <property type="entry name" value="TGS_RSH"/>
    <property type="match status" value="1"/>
</dbReference>
<evidence type="ECO:0000256" key="1">
    <source>
        <dbReference type="ARBA" id="ARBA00022801"/>
    </source>
</evidence>
<comment type="function">
    <text evidence="5">In eubacteria ppGpp (guanosine 3'-diphosphate 5'-diphosphate) is a mediator of the stringent response that coordinates a variety of cellular activities in response to changes in nutritional abundance.</text>
</comment>
<evidence type="ECO:0000256" key="2">
    <source>
        <dbReference type="ARBA" id="ARBA00024329"/>
    </source>
</evidence>
<dbReference type="InterPro" id="IPR003607">
    <property type="entry name" value="HD/PDEase_dom"/>
</dbReference>
<dbReference type="Gene3D" id="1.10.3210.10">
    <property type="entry name" value="Hypothetical protein af1432"/>
    <property type="match status" value="1"/>
</dbReference>
<dbReference type="SMART" id="SM00954">
    <property type="entry name" value="RelA_SpoT"/>
    <property type="match status" value="1"/>
</dbReference>
<feature type="domain" description="ACT" evidence="6">
    <location>
        <begin position="645"/>
        <end position="719"/>
    </location>
</feature>
<protein>
    <recommendedName>
        <fullName evidence="3">guanosine-3',5'-bis(diphosphate) 3'-diphosphatase</fullName>
        <ecNumber evidence="3">3.1.7.2</ecNumber>
    </recommendedName>
</protein>
<dbReference type="Gene3D" id="3.30.70.260">
    <property type="match status" value="1"/>
</dbReference>
<dbReference type="EC" id="3.1.7.2" evidence="3"/>
<evidence type="ECO:0000256" key="5">
    <source>
        <dbReference type="RuleBase" id="RU003847"/>
    </source>
</evidence>
<dbReference type="InterPro" id="IPR033655">
    <property type="entry name" value="TGS_RelA/SpoT"/>
</dbReference>
<dbReference type="FunFam" id="3.30.460.10:FF:000001">
    <property type="entry name" value="GTP pyrophosphokinase RelA"/>
    <property type="match status" value="1"/>
</dbReference>
<dbReference type="CDD" id="cd04876">
    <property type="entry name" value="ACT_RelA-SpoT"/>
    <property type="match status" value="1"/>
</dbReference>
<dbReference type="UniPathway" id="UPA00908">
    <property type="reaction ID" value="UER00886"/>
</dbReference>
<dbReference type="Pfam" id="PF02824">
    <property type="entry name" value="TGS"/>
    <property type="match status" value="1"/>
</dbReference>
<organism evidence="9">
    <name type="scientific">Pseudidiomarina aestuarii</name>
    <dbReference type="NCBI Taxonomy" id="624146"/>
    <lineage>
        <taxon>Bacteria</taxon>
        <taxon>Pseudomonadati</taxon>
        <taxon>Pseudomonadota</taxon>
        <taxon>Gammaproteobacteria</taxon>
        <taxon>Alteromonadales</taxon>
        <taxon>Idiomarinaceae</taxon>
        <taxon>Pseudidiomarina</taxon>
    </lineage>
</organism>
<keyword evidence="1" id="KW-0378">Hydrolase</keyword>
<dbReference type="SMART" id="SM00471">
    <property type="entry name" value="HDc"/>
    <property type="match status" value="1"/>
</dbReference>
<dbReference type="Pfam" id="PF13291">
    <property type="entry name" value="ACT_4"/>
    <property type="match status" value="1"/>
</dbReference>
<dbReference type="PROSITE" id="PS51831">
    <property type="entry name" value="HD"/>
    <property type="match status" value="1"/>
</dbReference>
<dbReference type="InterPro" id="IPR043519">
    <property type="entry name" value="NT_sf"/>
</dbReference>
<dbReference type="InterPro" id="IPR004811">
    <property type="entry name" value="RelA/Spo_fam"/>
</dbReference>
<reference evidence="9" key="1">
    <citation type="submission" date="2018-03" db="EMBL/GenBank/DDBJ databases">
        <title>Cross-interface Injection: A General Nanoliter Liquid Handling Method Applied to Single Cells Genome Amplification Automated Nanoliter Liquid Handling Applied to Single Cell Multiple Displacement Amplification.</title>
        <authorList>
            <person name="Yun J."/>
            <person name="Xu P."/>
            <person name="Xu J."/>
            <person name="Dai X."/>
            <person name="Wang Y."/>
            <person name="Zheng X."/>
            <person name="Cao C."/>
            <person name="Yi Q."/>
            <person name="Zhu Y."/>
            <person name="Wang L."/>
            <person name="Dong Z."/>
            <person name="Huang Y."/>
            <person name="Huang L."/>
            <person name="Du W."/>
        </authorList>
    </citation>
    <scope>NUCLEOTIDE SEQUENCE [LARGE SCALE GENOMIC DNA]</scope>
    <source>
        <strain evidence="9">Z-D3-2</strain>
    </source>
</reference>
<feature type="domain" description="HD" evidence="7">
    <location>
        <begin position="64"/>
        <end position="163"/>
    </location>
</feature>
<name>A0A2T4CZB5_9GAMM</name>
<dbReference type="GO" id="GO:0042594">
    <property type="term" value="P:response to starvation"/>
    <property type="evidence" value="ECO:0007669"/>
    <property type="project" value="TreeGrafter"/>
</dbReference>
<dbReference type="AlphaFoldDB" id="A0A2T4CZB5"/>
<dbReference type="NCBIfam" id="TIGR00691">
    <property type="entry name" value="spoT_relA"/>
    <property type="match status" value="1"/>
</dbReference>
<accession>A0A2T4CZB5</accession>
<dbReference type="InterPro" id="IPR045600">
    <property type="entry name" value="RelA/SpoT_AH_RIS"/>
</dbReference>
<dbReference type="GO" id="GO:0008893">
    <property type="term" value="F:guanosine-3',5'-bis(diphosphate) 3'-diphosphatase activity"/>
    <property type="evidence" value="ECO:0007669"/>
    <property type="project" value="UniProtKB-EC"/>
</dbReference>
<dbReference type="InterPro" id="IPR006674">
    <property type="entry name" value="HD_domain"/>
</dbReference>
<dbReference type="InterPro" id="IPR007685">
    <property type="entry name" value="RelA_SpoT"/>
</dbReference>
<dbReference type="CDD" id="cd00077">
    <property type="entry name" value="HDc"/>
    <property type="match status" value="1"/>
</dbReference>
<dbReference type="PROSITE" id="PS51671">
    <property type="entry name" value="ACT"/>
    <property type="match status" value="1"/>
</dbReference>
<evidence type="ECO:0000256" key="3">
    <source>
        <dbReference type="ARBA" id="ARBA00024387"/>
    </source>
</evidence>
<dbReference type="Gene3D" id="3.30.460.10">
    <property type="entry name" value="Beta Polymerase, domain 2"/>
    <property type="match status" value="1"/>
</dbReference>
<comment type="catalytic activity">
    <reaction evidence="4">
        <text>guanosine 3',5'-bis(diphosphate) + H2O = GDP + diphosphate + H(+)</text>
        <dbReference type="Rhea" id="RHEA:14253"/>
        <dbReference type="ChEBI" id="CHEBI:15377"/>
        <dbReference type="ChEBI" id="CHEBI:15378"/>
        <dbReference type="ChEBI" id="CHEBI:33019"/>
        <dbReference type="ChEBI" id="CHEBI:58189"/>
        <dbReference type="ChEBI" id="CHEBI:77828"/>
        <dbReference type="EC" id="3.1.7.2"/>
    </reaction>
</comment>
<comment type="pathway">
    <text evidence="2">Purine metabolism; ppGpp biosynthesis; ppGpp from GDP: step 1/1.</text>
</comment>
<feature type="domain" description="TGS" evidence="8">
    <location>
        <begin position="406"/>
        <end position="467"/>
    </location>
</feature>
<dbReference type="Pfam" id="PF04607">
    <property type="entry name" value="RelA_SpoT"/>
    <property type="match status" value="1"/>
</dbReference>
<dbReference type="CDD" id="cd05399">
    <property type="entry name" value="NT_Rel-Spo_like"/>
    <property type="match status" value="1"/>
</dbReference>
<dbReference type="GO" id="GO:0015970">
    <property type="term" value="P:guanosine tetraphosphate biosynthetic process"/>
    <property type="evidence" value="ECO:0007669"/>
    <property type="project" value="UniProtKB-UniPathway"/>
</dbReference>
<dbReference type="InterPro" id="IPR004095">
    <property type="entry name" value="TGS"/>
</dbReference>
<evidence type="ECO:0000259" key="7">
    <source>
        <dbReference type="PROSITE" id="PS51831"/>
    </source>
</evidence>
<dbReference type="Pfam" id="PF19296">
    <property type="entry name" value="RelA_AH_RIS"/>
    <property type="match status" value="1"/>
</dbReference>
<dbReference type="SUPFAM" id="SSF109604">
    <property type="entry name" value="HD-domain/PDEase-like"/>
    <property type="match status" value="1"/>
</dbReference>
<dbReference type="SUPFAM" id="SSF55021">
    <property type="entry name" value="ACT-like"/>
    <property type="match status" value="1"/>
</dbReference>
<dbReference type="InterPro" id="IPR045865">
    <property type="entry name" value="ACT-like_dom_sf"/>
</dbReference>
<dbReference type="PANTHER" id="PTHR21262:SF36">
    <property type="entry name" value="BIFUNCTIONAL (P)PPGPP SYNTHASE_HYDROLASE SPOT"/>
    <property type="match status" value="1"/>
</dbReference>
<gene>
    <name evidence="9" type="ORF">C9940_00455</name>
</gene>
<dbReference type="Gene3D" id="3.10.20.30">
    <property type="match status" value="1"/>
</dbReference>